<evidence type="ECO:0000259" key="6">
    <source>
        <dbReference type="Pfam" id="PF22740"/>
    </source>
</evidence>
<dbReference type="HAMAP" id="MF_00636">
    <property type="entry name" value="RapZ_like"/>
    <property type="match status" value="1"/>
</dbReference>
<evidence type="ECO:0000313" key="8">
    <source>
        <dbReference type="Proteomes" id="UP000183047"/>
    </source>
</evidence>
<dbReference type="InterPro" id="IPR027417">
    <property type="entry name" value="P-loop_NTPase"/>
</dbReference>
<dbReference type="STRING" id="185008.bhn_I0115"/>
<keyword evidence="3 4" id="KW-0342">GTP-binding</keyword>
<evidence type="ECO:0000256" key="1">
    <source>
        <dbReference type="ARBA" id="ARBA00022741"/>
    </source>
</evidence>
<dbReference type="AlphaFoldDB" id="A0A1G5E4K9"/>
<evidence type="ECO:0000256" key="2">
    <source>
        <dbReference type="ARBA" id="ARBA00022840"/>
    </source>
</evidence>
<dbReference type="InterPro" id="IPR005337">
    <property type="entry name" value="RapZ-like"/>
</dbReference>
<accession>A0A1G5E4K9</accession>
<feature type="binding site" evidence="4">
    <location>
        <begin position="59"/>
        <end position="62"/>
    </location>
    <ligand>
        <name>GTP</name>
        <dbReference type="ChEBI" id="CHEBI:37565"/>
    </ligand>
</feature>
<evidence type="ECO:0000256" key="3">
    <source>
        <dbReference type="ARBA" id="ARBA00023134"/>
    </source>
</evidence>
<protein>
    <submittedName>
        <fullName evidence="7">UPF0042 nucleotide-binding protein</fullName>
    </submittedName>
</protein>
<dbReference type="GO" id="GO:0005525">
    <property type="term" value="F:GTP binding"/>
    <property type="evidence" value="ECO:0007669"/>
    <property type="project" value="UniProtKB-UniRule"/>
</dbReference>
<name>A0A1G5E4K9_9FIRM</name>
<keyword evidence="2 4" id="KW-0067">ATP-binding</keyword>
<dbReference type="InterPro" id="IPR053930">
    <property type="entry name" value="RapZ-like_N"/>
</dbReference>
<dbReference type="PANTHER" id="PTHR30448:SF0">
    <property type="entry name" value="RNASE ADAPTER PROTEIN RAPZ"/>
    <property type="match status" value="1"/>
</dbReference>
<proteinExistence type="inferred from homology"/>
<dbReference type="GO" id="GO:0005524">
    <property type="term" value="F:ATP binding"/>
    <property type="evidence" value="ECO:0007669"/>
    <property type="project" value="UniProtKB-UniRule"/>
</dbReference>
<dbReference type="InterPro" id="IPR053931">
    <property type="entry name" value="RapZ_C"/>
</dbReference>
<dbReference type="PIRSF" id="PIRSF005052">
    <property type="entry name" value="P-loopkin"/>
    <property type="match status" value="1"/>
</dbReference>
<keyword evidence="1 4" id="KW-0547">Nucleotide-binding</keyword>
<dbReference type="PANTHER" id="PTHR30448">
    <property type="entry name" value="RNASE ADAPTER PROTEIN RAPZ"/>
    <property type="match status" value="1"/>
</dbReference>
<sequence length="291" mass="32831">MRFVVVTGMSGGGKSTAIHMLEDAGFYCVDNLPVFLIEKFAELVAVPDNGISKVVLGIDARAGQKFEEVAGIIDTLKERGLPIEVLYMDASDEVLIKRYKETRRVHPMNVNDIGNRIEDGIAKERAVLTEVKKRADYVIDSSKLLTRELREELDRIFVRNEEYNSLMVTVLSFGFKYGIPSDADLVFDVRFLPNPFYIDDLKHQTGNDKPVQDYVKSFPECGQFLDKLTDMLEFLIPGYIKEGKYQLVVAIGCTGGQHRSVTIANELYNRLKAGDGKFGIKLLHRDVKQAR</sequence>
<evidence type="ECO:0000259" key="5">
    <source>
        <dbReference type="Pfam" id="PF03668"/>
    </source>
</evidence>
<reference evidence="8" key="1">
    <citation type="submission" date="2016-10" db="EMBL/GenBank/DDBJ databases">
        <authorList>
            <person name="Varghese N."/>
            <person name="Submissions S."/>
        </authorList>
    </citation>
    <scope>NUCLEOTIDE SEQUENCE [LARGE SCALE GENOMIC DNA]</scope>
    <source>
        <strain evidence="8">XBD2006</strain>
    </source>
</reference>
<dbReference type="Pfam" id="PF03668">
    <property type="entry name" value="RapZ-like_N"/>
    <property type="match status" value="1"/>
</dbReference>
<feature type="domain" description="RapZ C-terminal" evidence="6">
    <location>
        <begin position="167"/>
        <end position="288"/>
    </location>
</feature>
<dbReference type="SUPFAM" id="SSF52540">
    <property type="entry name" value="P-loop containing nucleoside triphosphate hydrolases"/>
    <property type="match status" value="1"/>
</dbReference>
<evidence type="ECO:0000256" key="4">
    <source>
        <dbReference type="HAMAP-Rule" id="MF_00636"/>
    </source>
</evidence>
<feature type="binding site" evidence="4">
    <location>
        <begin position="8"/>
        <end position="15"/>
    </location>
    <ligand>
        <name>ATP</name>
        <dbReference type="ChEBI" id="CHEBI:30616"/>
    </ligand>
</feature>
<dbReference type="RefSeq" id="WP_026656178.1">
    <property type="nucleotide sequence ID" value="NZ_FMUR01000010.1"/>
</dbReference>
<feature type="domain" description="RapZ-like N-terminal" evidence="5">
    <location>
        <begin position="1"/>
        <end position="160"/>
    </location>
</feature>
<organism evidence="7 8">
    <name type="scientific">Butyrivibrio hungatei</name>
    <dbReference type="NCBI Taxonomy" id="185008"/>
    <lineage>
        <taxon>Bacteria</taxon>
        <taxon>Bacillati</taxon>
        <taxon>Bacillota</taxon>
        <taxon>Clostridia</taxon>
        <taxon>Lachnospirales</taxon>
        <taxon>Lachnospiraceae</taxon>
        <taxon>Butyrivibrio</taxon>
    </lineage>
</organism>
<dbReference type="Gene3D" id="3.40.50.300">
    <property type="entry name" value="P-loop containing nucleotide triphosphate hydrolases"/>
    <property type="match status" value="1"/>
</dbReference>
<dbReference type="NCBIfam" id="NF003828">
    <property type="entry name" value="PRK05416.1"/>
    <property type="match status" value="1"/>
</dbReference>
<dbReference type="OrthoDB" id="9784461at2"/>
<dbReference type="EMBL" id="FMUR01000010">
    <property type="protein sequence ID" value="SCY21660.1"/>
    <property type="molecule type" value="Genomic_DNA"/>
</dbReference>
<dbReference type="Proteomes" id="UP000183047">
    <property type="component" value="Unassembled WGS sequence"/>
</dbReference>
<dbReference type="Pfam" id="PF22740">
    <property type="entry name" value="PapZ_C"/>
    <property type="match status" value="1"/>
</dbReference>
<evidence type="ECO:0000313" key="7">
    <source>
        <dbReference type="EMBL" id="SCY21660.1"/>
    </source>
</evidence>
<gene>
    <name evidence="7" type="ORF">SAMN02910451_01772</name>
</gene>
<keyword evidence="8" id="KW-1185">Reference proteome</keyword>